<name>A0A816XJ64_BRANA</name>
<gene>
    <name evidence="1" type="ORF">DARMORV10_A01P07420.1</name>
</gene>
<dbReference type="EMBL" id="HG994355">
    <property type="protein sequence ID" value="CAF2147720.1"/>
    <property type="molecule type" value="Genomic_DNA"/>
</dbReference>
<sequence length="77" mass="8594">MLDDIGIDLPKAPNNFGEILGSLVMASASGFEVVKEILMKMEDEWFKKAVLDAVIKSFKMRKTLILLFNGSVLTFVE</sequence>
<protein>
    <submittedName>
        <fullName evidence="1">(rape) hypothetical protein</fullName>
    </submittedName>
</protein>
<proteinExistence type="predicted"/>
<evidence type="ECO:0000313" key="1">
    <source>
        <dbReference type="EMBL" id="CAF2147720.1"/>
    </source>
</evidence>
<dbReference type="Gene3D" id="1.25.40.180">
    <property type="match status" value="1"/>
</dbReference>
<dbReference type="AlphaFoldDB" id="A0A816XJ64"/>
<organism evidence="1">
    <name type="scientific">Brassica napus</name>
    <name type="common">Rape</name>
    <dbReference type="NCBI Taxonomy" id="3708"/>
    <lineage>
        <taxon>Eukaryota</taxon>
        <taxon>Viridiplantae</taxon>
        <taxon>Streptophyta</taxon>
        <taxon>Embryophyta</taxon>
        <taxon>Tracheophyta</taxon>
        <taxon>Spermatophyta</taxon>
        <taxon>Magnoliopsida</taxon>
        <taxon>eudicotyledons</taxon>
        <taxon>Gunneridae</taxon>
        <taxon>Pentapetalae</taxon>
        <taxon>rosids</taxon>
        <taxon>malvids</taxon>
        <taxon>Brassicales</taxon>
        <taxon>Brassicaceae</taxon>
        <taxon>Brassiceae</taxon>
        <taxon>Brassica</taxon>
    </lineage>
</organism>
<dbReference type="InterPro" id="IPR016024">
    <property type="entry name" value="ARM-type_fold"/>
</dbReference>
<dbReference type="Proteomes" id="UP001295469">
    <property type="component" value="Chromosome A01"/>
</dbReference>
<accession>A0A816XJ64</accession>
<dbReference type="SUPFAM" id="SSF48371">
    <property type="entry name" value="ARM repeat"/>
    <property type="match status" value="1"/>
</dbReference>
<reference evidence="1" key="1">
    <citation type="submission" date="2021-01" db="EMBL/GenBank/DDBJ databases">
        <authorList>
            <consortium name="Genoscope - CEA"/>
            <person name="William W."/>
        </authorList>
    </citation>
    <scope>NUCLEOTIDE SEQUENCE</scope>
</reference>